<evidence type="ECO:0000256" key="6">
    <source>
        <dbReference type="ARBA" id="ARBA00022737"/>
    </source>
</evidence>
<keyword evidence="9" id="KW-0325">Glycoprotein</keyword>
<dbReference type="EMBL" id="NKXS01005820">
    <property type="protein sequence ID" value="PIN02678.1"/>
    <property type="molecule type" value="Genomic_DNA"/>
</dbReference>
<evidence type="ECO:0000313" key="14">
    <source>
        <dbReference type="Proteomes" id="UP000231279"/>
    </source>
</evidence>
<dbReference type="Pfam" id="PF13855">
    <property type="entry name" value="LRR_8"/>
    <property type="match status" value="2"/>
</dbReference>
<keyword evidence="3" id="KW-1003">Cell membrane</keyword>
<evidence type="ECO:0000256" key="1">
    <source>
        <dbReference type="ARBA" id="ARBA00004251"/>
    </source>
</evidence>
<protein>
    <submittedName>
        <fullName evidence="13">Leucine-rich repeat protein</fullName>
    </submittedName>
</protein>
<dbReference type="STRING" id="429701.A0A2G9GBI8"/>
<comment type="subcellular location">
    <subcellularLocation>
        <location evidence="1">Cell membrane</location>
        <topology evidence="1">Single-pass type I membrane protein</topology>
    </subcellularLocation>
</comment>
<dbReference type="FunFam" id="3.80.10.10:FF:000213">
    <property type="entry name" value="Tyrosine-sulfated glycopeptide receptor 1"/>
    <property type="match status" value="1"/>
</dbReference>
<dbReference type="InterPro" id="IPR013210">
    <property type="entry name" value="LRR_N_plant-typ"/>
</dbReference>
<dbReference type="SUPFAM" id="SSF52047">
    <property type="entry name" value="RNI-like"/>
    <property type="match status" value="2"/>
</dbReference>
<organism evidence="13 14">
    <name type="scientific">Handroanthus impetiginosus</name>
    <dbReference type="NCBI Taxonomy" id="429701"/>
    <lineage>
        <taxon>Eukaryota</taxon>
        <taxon>Viridiplantae</taxon>
        <taxon>Streptophyta</taxon>
        <taxon>Embryophyta</taxon>
        <taxon>Tracheophyta</taxon>
        <taxon>Spermatophyta</taxon>
        <taxon>Magnoliopsida</taxon>
        <taxon>eudicotyledons</taxon>
        <taxon>Gunneridae</taxon>
        <taxon>Pentapetalae</taxon>
        <taxon>asterids</taxon>
        <taxon>lamiids</taxon>
        <taxon>Lamiales</taxon>
        <taxon>Bignoniaceae</taxon>
        <taxon>Crescentiina</taxon>
        <taxon>Tabebuia alliance</taxon>
        <taxon>Handroanthus</taxon>
    </lineage>
</organism>
<keyword evidence="14" id="KW-1185">Reference proteome</keyword>
<gene>
    <name evidence="13" type="ORF">CDL12_24807</name>
</gene>
<dbReference type="GO" id="GO:0006952">
    <property type="term" value="P:defense response"/>
    <property type="evidence" value="ECO:0007669"/>
    <property type="project" value="UniProtKB-ARBA"/>
</dbReference>
<keyword evidence="11" id="KW-0732">Signal</keyword>
<evidence type="ECO:0000256" key="4">
    <source>
        <dbReference type="ARBA" id="ARBA00022614"/>
    </source>
</evidence>
<keyword evidence="4" id="KW-0433">Leucine-rich repeat</keyword>
<evidence type="ECO:0000256" key="11">
    <source>
        <dbReference type="SAM" id="SignalP"/>
    </source>
</evidence>
<dbReference type="InterPro" id="IPR003591">
    <property type="entry name" value="Leu-rich_rpt_typical-subtyp"/>
</dbReference>
<evidence type="ECO:0000256" key="10">
    <source>
        <dbReference type="SAM" id="Phobius"/>
    </source>
</evidence>
<feature type="domain" description="Leucine-rich repeat-containing N-terminal plant-type" evidence="12">
    <location>
        <begin position="30"/>
        <end position="70"/>
    </location>
</feature>
<dbReference type="GO" id="GO:0051707">
    <property type="term" value="P:response to other organism"/>
    <property type="evidence" value="ECO:0007669"/>
    <property type="project" value="UniProtKB-ARBA"/>
</dbReference>
<dbReference type="SMART" id="SM00369">
    <property type="entry name" value="LRR_TYP"/>
    <property type="match status" value="10"/>
</dbReference>
<dbReference type="FunFam" id="3.80.10.10:FF:000095">
    <property type="entry name" value="LRR receptor-like serine/threonine-protein kinase GSO1"/>
    <property type="match status" value="1"/>
</dbReference>
<dbReference type="InterPro" id="IPR051502">
    <property type="entry name" value="RLP_Defense_Trigger"/>
</dbReference>
<dbReference type="Proteomes" id="UP000231279">
    <property type="component" value="Unassembled WGS sequence"/>
</dbReference>
<keyword evidence="5 10" id="KW-0812">Transmembrane</keyword>
<comment type="similarity">
    <text evidence="2">Belongs to the RLP family.</text>
</comment>
<feature type="transmembrane region" description="Helical" evidence="10">
    <location>
        <begin position="858"/>
        <end position="879"/>
    </location>
</feature>
<evidence type="ECO:0000256" key="5">
    <source>
        <dbReference type="ARBA" id="ARBA00022692"/>
    </source>
</evidence>
<dbReference type="PROSITE" id="PS51450">
    <property type="entry name" value="LRR"/>
    <property type="match status" value="2"/>
</dbReference>
<dbReference type="Gene3D" id="3.80.10.10">
    <property type="entry name" value="Ribonuclease Inhibitor"/>
    <property type="match status" value="5"/>
</dbReference>
<dbReference type="Pfam" id="PF08263">
    <property type="entry name" value="LRRNT_2"/>
    <property type="match status" value="1"/>
</dbReference>
<dbReference type="AlphaFoldDB" id="A0A2G9GBI8"/>
<feature type="chain" id="PRO_5013722033" evidence="11">
    <location>
        <begin position="23"/>
        <end position="901"/>
    </location>
</feature>
<dbReference type="PANTHER" id="PTHR48062">
    <property type="entry name" value="RECEPTOR-LIKE PROTEIN 14"/>
    <property type="match status" value="1"/>
</dbReference>
<evidence type="ECO:0000256" key="3">
    <source>
        <dbReference type="ARBA" id="ARBA00022475"/>
    </source>
</evidence>
<keyword evidence="8 10" id="KW-0472">Membrane</keyword>
<dbReference type="OrthoDB" id="4691307at2759"/>
<evidence type="ECO:0000256" key="8">
    <source>
        <dbReference type="ARBA" id="ARBA00023136"/>
    </source>
</evidence>
<dbReference type="PANTHER" id="PTHR48062:SF21">
    <property type="entry name" value="RECEPTOR-LIKE PROTEIN 12"/>
    <property type="match status" value="1"/>
</dbReference>
<dbReference type="Pfam" id="PF00560">
    <property type="entry name" value="LRR_1"/>
    <property type="match status" value="8"/>
</dbReference>
<keyword evidence="6" id="KW-0677">Repeat</keyword>
<sequence length="901" mass="101420">MDSFSIWFSWILFASFTRQLKGHGSLACMEEERTGLLKLKEAFRFPNASALSSWGEEYKNCCVWENVRCDAISKRVSQLSINRIDNVSFINTEEDWYLDLSLFLPFRELKNLSLAWNLLRGFTGEMRSSKLQYVDLGWNRLTDIPSFLSGQKALKYLDLESNCLTNLSHFKDLTTLSALETLNLGYNDITSDILPSIGSLASLKALSFRNSKLTGSFPKELDLSLNSLTGVIPLCLSNLTSLKLLELSENLFIGNIPSTLFQNLTSLEYISLSYNHFEGLISFGSFSLNSKLEVFELDSHNNELEVDTENPPWTPLFQLKVLRLSNYPLNQPTGYVPTFLLSQHDLRVVNLSHNSMVGEVPSWLFQNNTNLEFLSLANNSLTGRFLLHPHSRNMNMFRLDISLNEIQAELPDSIGSVLPNLLLLNMSANMLQGSIPSSLSNNYLHGPLLPRMLNVTKLVWLYLDNNNFSGELPRGLLNSINLRLLDISNNLISGEMPNWLGDFLRLDSLVLSDNSFEGRIPPNFCNLKQLSFLDLSHNRFSGLIPSCVNLASLKYLHLQGNDFMGLLPRILSGSTSLVTLDVRDNKLSGEIPRWISSLSSLRVLLLKKNNLNGSIPSEICHLKNVSILDLSFNKFAGPIPSCLYQIPFGSRILIYNTFATDVGWLIQYALSTTYSYESELSVNQYGTADVETGVEEEIEFMSKSRFESYKGNILYYISGIDLSHNELSGYIPNELGYLSNLHTLNLSHNNLGGSIPTTFSRLKQIQSLDSSFNRLSGEIPSELTQLNFLSVFSVAYNNLSGSIPDRKAQFGTLEENSYTGNPLLCGPPLQRSCTRSKQSPSPSMPPRSEEKESFHYEFGLSFLISYLAAFLGVVSFLYIEAYYMERLVVLVKAKINVFLLR</sequence>
<evidence type="ECO:0000256" key="2">
    <source>
        <dbReference type="ARBA" id="ARBA00009592"/>
    </source>
</evidence>
<evidence type="ECO:0000256" key="7">
    <source>
        <dbReference type="ARBA" id="ARBA00022989"/>
    </source>
</evidence>
<accession>A0A2G9GBI8</accession>
<comment type="caution">
    <text evidence="13">The sequence shown here is derived from an EMBL/GenBank/DDBJ whole genome shotgun (WGS) entry which is preliminary data.</text>
</comment>
<dbReference type="InterPro" id="IPR001611">
    <property type="entry name" value="Leu-rich_rpt"/>
</dbReference>
<dbReference type="InterPro" id="IPR032675">
    <property type="entry name" value="LRR_dom_sf"/>
</dbReference>
<reference evidence="14" key="1">
    <citation type="journal article" date="2018" name="Gigascience">
        <title>Genome assembly of the Pink Ipe (Handroanthus impetiginosus, Bignoniaceae), a highly valued, ecologically keystone Neotropical timber forest tree.</title>
        <authorList>
            <person name="Silva-Junior O.B."/>
            <person name="Grattapaglia D."/>
            <person name="Novaes E."/>
            <person name="Collevatti R.G."/>
        </authorList>
    </citation>
    <scope>NUCLEOTIDE SEQUENCE [LARGE SCALE GENOMIC DNA]</scope>
    <source>
        <strain evidence="14">cv. UFG-1</strain>
    </source>
</reference>
<proteinExistence type="inferred from homology"/>
<evidence type="ECO:0000313" key="13">
    <source>
        <dbReference type="EMBL" id="PIN02678.1"/>
    </source>
</evidence>
<evidence type="ECO:0000256" key="9">
    <source>
        <dbReference type="ARBA" id="ARBA00023180"/>
    </source>
</evidence>
<dbReference type="PRINTS" id="PR00019">
    <property type="entry name" value="LEURICHRPT"/>
</dbReference>
<feature type="signal peptide" evidence="11">
    <location>
        <begin position="1"/>
        <end position="22"/>
    </location>
</feature>
<keyword evidence="7 10" id="KW-1133">Transmembrane helix</keyword>
<evidence type="ECO:0000259" key="12">
    <source>
        <dbReference type="Pfam" id="PF08263"/>
    </source>
</evidence>
<name>A0A2G9GBI8_9LAMI</name>
<dbReference type="GO" id="GO:0005886">
    <property type="term" value="C:plasma membrane"/>
    <property type="evidence" value="ECO:0007669"/>
    <property type="project" value="UniProtKB-SubCell"/>
</dbReference>